<dbReference type="GO" id="GO:0005741">
    <property type="term" value="C:mitochondrial outer membrane"/>
    <property type="evidence" value="ECO:0007669"/>
    <property type="project" value="TreeGrafter"/>
</dbReference>
<dbReference type="PANTHER" id="PTHR10465">
    <property type="entry name" value="TRANSMEMBRANE GTPASE FZO1"/>
    <property type="match status" value="1"/>
</dbReference>
<dbReference type="PANTHER" id="PTHR10465:SF0">
    <property type="entry name" value="SARCALUMENIN"/>
    <property type="match status" value="1"/>
</dbReference>
<comment type="subcellular location">
    <subcellularLocation>
        <location evidence="1">Membrane</location>
    </subcellularLocation>
</comment>
<protein>
    <submittedName>
        <fullName evidence="7">Uncharacterized protein</fullName>
    </submittedName>
</protein>
<organism evidence="7">
    <name type="scientific">Candidozyma auris</name>
    <name type="common">Yeast</name>
    <name type="synonym">Candida auris</name>
    <dbReference type="NCBI Taxonomy" id="498019"/>
    <lineage>
        <taxon>Eukaryota</taxon>
        <taxon>Fungi</taxon>
        <taxon>Dikarya</taxon>
        <taxon>Ascomycota</taxon>
        <taxon>Saccharomycotina</taxon>
        <taxon>Pichiomycetes</taxon>
        <taxon>Metschnikowiaceae</taxon>
        <taxon>Candidozyma</taxon>
    </lineage>
</organism>
<evidence type="ECO:0000256" key="2">
    <source>
        <dbReference type="ARBA" id="ARBA00022741"/>
    </source>
</evidence>
<dbReference type="GO" id="GO:0051646">
    <property type="term" value="P:mitochondrion localization"/>
    <property type="evidence" value="ECO:0007669"/>
    <property type="project" value="TreeGrafter"/>
</dbReference>
<dbReference type="OMA" id="IAYLSWG"/>
<accession>A0A2H1A7K4</accession>
<proteinExistence type="predicted"/>
<dbReference type="EMBL" id="PEKT02000001">
    <property type="protein sequence ID" value="PIS58846.1"/>
    <property type="molecule type" value="Genomic_DNA"/>
</dbReference>
<name>A0A2H1A7K4_CANAR</name>
<keyword evidence="4" id="KW-0342">GTP-binding</keyword>
<dbReference type="GO" id="GO:0008053">
    <property type="term" value="P:mitochondrial fusion"/>
    <property type="evidence" value="ECO:0007669"/>
    <property type="project" value="TreeGrafter"/>
</dbReference>
<reference evidence="7" key="2">
    <citation type="submission" date="2017-11" db="EMBL/GenBank/DDBJ databases">
        <title>Candida auris genome assembly and annotation.</title>
        <authorList>
            <person name="Munoz J.F."/>
            <person name="Gade L.G."/>
            <person name="Chow N.A."/>
            <person name="Litvintseva A.P."/>
            <person name="Loparev V.N."/>
            <person name="Cuomo C.A."/>
        </authorList>
    </citation>
    <scope>NUCLEOTIDE SEQUENCE</scope>
    <source>
        <strain evidence="7">B8441</strain>
    </source>
</reference>
<dbReference type="VEuPathDB" id="FungiDB:CJI97_000300"/>
<evidence type="ECO:0000256" key="5">
    <source>
        <dbReference type="ARBA" id="ARBA00023136"/>
    </source>
</evidence>
<evidence type="ECO:0000313" key="7">
    <source>
        <dbReference type="EMBL" id="PIS58846.1"/>
    </source>
</evidence>
<gene>
    <name evidence="7" type="ORF">B9J08_000300</name>
</gene>
<keyword evidence="5 6" id="KW-0472">Membrane</keyword>
<dbReference type="VEuPathDB" id="FungiDB:CJJ07_001584"/>
<dbReference type="STRING" id="498019.A0A2H1A7K4"/>
<reference evidence="7" key="1">
    <citation type="journal article" date="2017" name="Clin. Infect. Dis.">
        <title>Simultaneous emergence of multidrug-resistant Candida auris on 3 continents confirmed by whole-genome sequencing and epidemiological analyses.</title>
        <authorList>
            <person name="Lockhart S.R."/>
            <person name="Etienne K.A."/>
            <person name="Vallabhaneni S."/>
            <person name="Farooqi J."/>
            <person name="Chowdhary A."/>
            <person name="Govender N.P."/>
            <person name="Colombo A.L."/>
            <person name="Calvo B."/>
            <person name="Cuomo C.A."/>
            <person name="Desjardins C.A."/>
            <person name="Berkow E.L."/>
            <person name="Castanheira M."/>
            <person name="Magobo R.E."/>
            <person name="Jabeen K."/>
            <person name="Asghar R.J."/>
            <person name="Meis J.F."/>
            <person name="Jackson B."/>
            <person name="Chiller T."/>
            <person name="Litvintseva A.P."/>
        </authorList>
    </citation>
    <scope>NUCLEOTIDE SEQUENCE [LARGE SCALE GENOMIC DNA]</scope>
    <source>
        <strain evidence="7">B8441</strain>
    </source>
</reference>
<evidence type="ECO:0000256" key="3">
    <source>
        <dbReference type="ARBA" id="ARBA00022801"/>
    </source>
</evidence>
<dbReference type="VEuPathDB" id="FungiDB:QG37_02485"/>
<dbReference type="AlphaFoldDB" id="A0A2H1A7K4"/>
<dbReference type="InterPro" id="IPR027094">
    <property type="entry name" value="Mitofusin_fam"/>
</dbReference>
<keyword evidence="3" id="KW-0378">Hydrolase</keyword>
<comment type="caution">
    <text evidence="7">The sequence shown here is derived from an EMBL/GenBank/DDBJ whole genome shotgun (WGS) entry which is preliminary data.</text>
</comment>
<evidence type="ECO:0000256" key="1">
    <source>
        <dbReference type="ARBA" id="ARBA00004370"/>
    </source>
</evidence>
<dbReference type="VEuPathDB" id="FungiDB:B9J08_000300"/>
<dbReference type="GO" id="GO:0005525">
    <property type="term" value="F:GTP binding"/>
    <property type="evidence" value="ECO:0007669"/>
    <property type="project" value="UniProtKB-KW"/>
</dbReference>
<dbReference type="VEuPathDB" id="FungiDB:CJJ09_002271"/>
<keyword evidence="6" id="KW-1133">Transmembrane helix</keyword>
<sequence>MQKELQTNVAPKFNQMMLESVQMNDKITKLVEKTCSAAYDLTRKEIMTTVENFGSSQIVPYPGLQFVYDYAKETQRRMIDTIVSSVQVSEEKARLLTEKSVQEIVSIGQKSLGDEFLSDKVFKADLMFTRRRDTIKRQLNDQIEISDFFDPSFSAVLMWMGIPTEVISTTKSQMEVLYPSHLLTALPTSVYSLKKQLPTQLTLQTLYSSTKLLTTGALIRKAYNLSGLLKPSVAKKVVVPLAIFVGGFTVFYLINDIPNAFPRKQARKLKKQVIEMDYAHVNADRISKECRSVLNFPSRQVMNNFQTSIDKRSGEKERLEKEIRTANISAGYFKNLIEKIANETKFVEDIDLEKIHSVD</sequence>
<dbReference type="VEuPathDB" id="FungiDB:CJI96_0001024"/>
<feature type="transmembrane region" description="Helical" evidence="6">
    <location>
        <begin position="237"/>
        <end position="254"/>
    </location>
</feature>
<evidence type="ECO:0000256" key="6">
    <source>
        <dbReference type="SAM" id="Phobius"/>
    </source>
</evidence>
<keyword evidence="6" id="KW-0812">Transmembrane</keyword>
<evidence type="ECO:0000256" key="4">
    <source>
        <dbReference type="ARBA" id="ARBA00023134"/>
    </source>
</evidence>
<dbReference type="GO" id="GO:0003924">
    <property type="term" value="F:GTPase activity"/>
    <property type="evidence" value="ECO:0007669"/>
    <property type="project" value="InterPro"/>
</dbReference>
<keyword evidence="2" id="KW-0547">Nucleotide-binding</keyword>